<dbReference type="eggNOG" id="KOG4185">
    <property type="taxonomic scope" value="Eukaryota"/>
</dbReference>
<dbReference type="PROSITE" id="PS50089">
    <property type="entry name" value="ZF_RING_2"/>
    <property type="match status" value="1"/>
</dbReference>
<protein>
    <recommendedName>
        <fullName evidence="6">RING-type domain-containing protein</fullName>
    </recommendedName>
</protein>
<keyword evidence="5" id="KW-1133">Transmembrane helix</keyword>
<dbReference type="HOGENOM" id="CLU_1181100_0_0_1"/>
<gene>
    <name evidence="7" type="ORF">CAEBREN_01690</name>
</gene>
<evidence type="ECO:0000313" key="7">
    <source>
        <dbReference type="EMBL" id="EGT31038.1"/>
    </source>
</evidence>
<keyword evidence="2 4" id="KW-0863">Zinc-finger</keyword>
<dbReference type="Pfam" id="PF14634">
    <property type="entry name" value="zf-RING_5"/>
    <property type="match status" value="1"/>
</dbReference>
<keyword evidence="5" id="KW-0472">Membrane</keyword>
<feature type="transmembrane region" description="Helical" evidence="5">
    <location>
        <begin position="93"/>
        <end position="111"/>
    </location>
</feature>
<feature type="transmembrane region" description="Helical" evidence="5">
    <location>
        <begin position="23"/>
        <end position="40"/>
    </location>
</feature>
<dbReference type="EMBL" id="GL379787">
    <property type="protein sequence ID" value="EGT31038.1"/>
    <property type="molecule type" value="Genomic_DNA"/>
</dbReference>
<name>G0M9P2_CAEBE</name>
<dbReference type="InParanoid" id="G0M9P2"/>
<dbReference type="Gene3D" id="3.30.40.10">
    <property type="entry name" value="Zinc/RING finger domain, C3HC4 (zinc finger)"/>
    <property type="match status" value="1"/>
</dbReference>
<proteinExistence type="predicted"/>
<accession>G0M9P2</accession>
<dbReference type="PROSITE" id="PS00518">
    <property type="entry name" value="ZF_RING_1"/>
    <property type="match status" value="1"/>
</dbReference>
<feature type="domain" description="RING-type" evidence="6">
    <location>
        <begin position="161"/>
        <end position="205"/>
    </location>
</feature>
<dbReference type="STRING" id="135651.G0M9P2"/>
<dbReference type="InterPro" id="IPR001841">
    <property type="entry name" value="Znf_RING"/>
</dbReference>
<dbReference type="SUPFAM" id="SSF57850">
    <property type="entry name" value="RING/U-box"/>
    <property type="match status" value="1"/>
</dbReference>
<evidence type="ECO:0000256" key="3">
    <source>
        <dbReference type="ARBA" id="ARBA00022833"/>
    </source>
</evidence>
<evidence type="ECO:0000256" key="4">
    <source>
        <dbReference type="PROSITE-ProRule" id="PRU00175"/>
    </source>
</evidence>
<dbReference type="GO" id="GO:0008270">
    <property type="term" value="F:zinc ion binding"/>
    <property type="evidence" value="ECO:0007669"/>
    <property type="project" value="UniProtKB-KW"/>
</dbReference>
<evidence type="ECO:0000313" key="8">
    <source>
        <dbReference type="Proteomes" id="UP000008068"/>
    </source>
</evidence>
<dbReference type="OMA" id="CHSICEN"/>
<evidence type="ECO:0000256" key="5">
    <source>
        <dbReference type="SAM" id="Phobius"/>
    </source>
</evidence>
<keyword evidence="3" id="KW-0862">Zinc</keyword>
<keyword evidence="8" id="KW-1185">Reference proteome</keyword>
<dbReference type="PANTHER" id="PTHR47156:SF7">
    <property type="entry name" value="RING-TYPE DOMAIN-CONTAINING PROTEIN"/>
    <property type="match status" value="1"/>
</dbReference>
<evidence type="ECO:0000259" key="6">
    <source>
        <dbReference type="PROSITE" id="PS50089"/>
    </source>
</evidence>
<dbReference type="InterPro" id="IPR052667">
    <property type="entry name" value="E3_ubiquitin-ligase_RING"/>
</dbReference>
<dbReference type="AlphaFoldDB" id="G0M9P2"/>
<reference evidence="8" key="1">
    <citation type="submission" date="2011-07" db="EMBL/GenBank/DDBJ databases">
        <authorList>
            <consortium name="Caenorhabditis brenneri Sequencing and Analysis Consortium"/>
            <person name="Wilson R.K."/>
        </authorList>
    </citation>
    <scope>NUCLEOTIDE SEQUENCE [LARGE SCALE GENOMIC DNA]</scope>
    <source>
        <strain evidence="8">PB2801</strain>
    </source>
</reference>
<evidence type="ECO:0000256" key="1">
    <source>
        <dbReference type="ARBA" id="ARBA00022723"/>
    </source>
</evidence>
<dbReference type="InterPro" id="IPR017907">
    <property type="entry name" value="Znf_RING_CS"/>
</dbReference>
<dbReference type="OrthoDB" id="5820913at2759"/>
<dbReference type="InterPro" id="IPR013083">
    <property type="entry name" value="Znf_RING/FYVE/PHD"/>
</dbReference>
<organism evidence="8">
    <name type="scientific">Caenorhabditis brenneri</name>
    <name type="common">Nematode worm</name>
    <dbReference type="NCBI Taxonomy" id="135651"/>
    <lineage>
        <taxon>Eukaryota</taxon>
        <taxon>Metazoa</taxon>
        <taxon>Ecdysozoa</taxon>
        <taxon>Nematoda</taxon>
        <taxon>Chromadorea</taxon>
        <taxon>Rhabditida</taxon>
        <taxon>Rhabditina</taxon>
        <taxon>Rhabditomorpha</taxon>
        <taxon>Rhabditoidea</taxon>
        <taxon>Rhabditidae</taxon>
        <taxon>Peloderinae</taxon>
        <taxon>Caenorhabditis</taxon>
    </lineage>
</organism>
<evidence type="ECO:0000256" key="2">
    <source>
        <dbReference type="ARBA" id="ARBA00022771"/>
    </source>
</evidence>
<feature type="transmembrane region" description="Helical" evidence="5">
    <location>
        <begin position="60"/>
        <end position="81"/>
    </location>
</feature>
<keyword evidence="5" id="KW-0812">Transmembrane</keyword>
<sequence>MISLCGIVARVVLFFFCDSSELVQFYLFLTFNALSIRFYIPVLLSRKYSTLPYTKNGSIIVWITSILFVALLIFLFIAAGYPKSLNEIMIFQLYYSFFTASYIDYKIYLIMGIEDFTELRAQVYQYVSVLQVRERPAPPPRPSFSNVVRIHSSPREPAAECQVCFLPYSAQVIPRFLTACCHSICENCIGRIMDESDRVCCPVCQKVTVVHGSIEDLPRNIFLLALALRNDQENF</sequence>
<dbReference type="Proteomes" id="UP000008068">
    <property type="component" value="Unassembled WGS sequence"/>
</dbReference>
<keyword evidence="1" id="KW-0479">Metal-binding</keyword>
<dbReference type="PANTHER" id="PTHR47156">
    <property type="entry name" value="PROTEIN CBG20824"/>
    <property type="match status" value="1"/>
</dbReference>